<comment type="caution">
    <text evidence="1">The sequence shown here is derived from an EMBL/GenBank/DDBJ whole genome shotgun (WGS) entry which is preliminary data.</text>
</comment>
<evidence type="ECO:0000313" key="1">
    <source>
        <dbReference type="EMBL" id="KAK9144928.1"/>
    </source>
</evidence>
<sequence>MASEGVVGGVVDDVDEFARSLLRDILAPRRGKTLSLVIARSQEEGQIESINKGFELEFRALSWRSNDVVKKTESSSHITKEFVDRMDPMVDECERALYERSVQKQWKRKTYPNNGDMARSFVTSVLQVVVVLKSGAELETWCKV</sequence>
<evidence type="ECO:0000313" key="2">
    <source>
        <dbReference type="Proteomes" id="UP001417504"/>
    </source>
</evidence>
<protein>
    <submittedName>
        <fullName evidence="1">Uncharacterized protein</fullName>
    </submittedName>
</protein>
<accession>A0AAP0K2Z7</accession>
<proteinExistence type="predicted"/>
<keyword evidence="2" id="KW-1185">Reference proteome</keyword>
<dbReference type="AlphaFoldDB" id="A0AAP0K2Z7"/>
<reference evidence="1 2" key="1">
    <citation type="submission" date="2024-01" db="EMBL/GenBank/DDBJ databases">
        <title>Genome assemblies of Stephania.</title>
        <authorList>
            <person name="Yang L."/>
        </authorList>
    </citation>
    <scope>NUCLEOTIDE SEQUENCE [LARGE SCALE GENOMIC DNA]</scope>
    <source>
        <strain evidence="1">QJT</strain>
        <tissue evidence="1">Leaf</tissue>
    </source>
</reference>
<dbReference type="EMBL" id="JBBNAE010000002">
    <property type="protein sequence ID" value="KAK9144928.1"/>
    <property type="molecule type" value="Genomic_DNA"/>
</dbReference>
<name>A0AAP0K2Z7_9MAGN</name>
<gene>
    <name evidence="1" type="ORF">Sjap_004831</name>
</gene>
<organism evidence="1 2">
    <name type="scientific">Stephania japonica</name>
    <dbReference type="NCBI Taxonomy" id="461633"/>
    <lineage>
        <taxon>Eukaryota</taxon>
        <taxon>Viridiplantae</taxon>
        <taxon>Streptophyta</taxon>
        <taxon>Embryophyta</taxon>
        <taxon>Tracheophyta</taxon>
        <taxon>Spermatophyta</taxon>
        <taxon>Magnoliopsida</taxon>
        <taxon>Ranunculales</taxon>
        <taxon>Menispermaceae</taxon>
        <taxon>Menispermoideae</taxon>
        <taxon>Cissampelideae</taxon>
        <taxon>Stephania</taxon>
    </lineage>
</organism>
<dbReference type="Proteomes" id="UP001417504">
    <property type="component" value="Unassembled WGS sequence"/>
</dbReference>